<feature type="transmembrane region" description="Helical" evidence="2">
    <location>
        <begin position="501"/>
        <end position="524"/>
    </location>
</feature>
<comment type="caution">
    <text evidence="7">The sequence shown here is derived from an EMBL/GenBank/DDBJ whole genome shotgun (WGS) entry which is preliminary data.</text>
</comment>
<evidence type="ECO:0000256" key="2">
    <source>
        <dbReference type="SAM" id="Phobius"/>
    </source>
</evidence>
<accession>A0A6G1MFF8</accession>
<dbReference type="Pfam" id="PF24681">
    <property type="entry name" value="Kelch_KLHDC2_KLHL20_DRC7"/>
    <property type="match status" value="1"/>
</dbReference>
<keyword evidence="2" id="KW-1133">Transmembrane helix</keyword>
<dbReference type="Proteomes" id="UP000479691">
    <property type="component" value="Unassembled WGS sequence"/>
</dbReference>
<evidence type="ECO:0000313" key="5">
    <source>
        <dbReference type="EMBL" id="KAF3217308.1"/>
    </source>
</evidence>
<evidence type="ECO:0000313" key="4">
    <source>
        <dbReference type="EMBL" id="KAF3192481.1"/>
    </source>
</evidence>
<keyword evidence="3" id="KW-0732">Signal</keyword>
<dbReference type="EMBL" id="JAABOE010000001">
    <property type="protein sequence ID" value="KAF3192481.1"/>
    <property type="molecule type" value="Genomic_DNA"/>
</dbReference>
<dbReference type="Proteomes" id="UP000472727">
    <property type="component" value="Unassembled WGS sequence"/>
</dbReference>
<dbReference type="OrthoDB" id="10251809at2759"/>
<feature type="chain" id="PRO_5041090752" description="Kelch repeat-containing protein" evidence="3">
    <location>
        <begin position="27"/>
        <end position="593"/>
    </location>
</feature>
<evidence type="ECO:0000313" key="9">
    <source>
        <dbReference type="Proteomes" id="UP000479691"/>
    </source>
</evidence>
<feature type="signal peptide" evidence="3">
    <location>
        <begin position="1"/>
        <end position="26"/>
    </location>
</feature>
<reference evidence="8 9" key="1">
    <citation type="submission" date="2019-06" db="EMBL/GenBank/DDBJ databases">
        <authorList>
            <person name="Palmer J.M."/>
        </authorList>
    </citation>
    <scope>NUCLEOTIDE SEQUENCE [LARGE SCALE GENOMIC DNA]</scope>
    <source>
        <strain evidence="6 8">TWF106</strain>
        <strain evidence="7 10">TWF191</strain>
        <strain evidence="5">TWF679</strain>
        <strain evidence="4 9">TWF788</strain>
    </source>
</reference>
<keyword evidence="2" id="KW-0472">Membrane</keyword>
<name>A0A6G1MFF8_ORBOL</name>
<dbReference type="EMBL" id="WIWT01000014">
    <property type="protein sequence ID" value="KAF3217308.1"/>
    <property type="molecule type" value="Genomic_DNA"/>
</dbReference>
<evidence type="ECO:0000313" key="8">
    <source>
        <dbReference type="Proteomes" id="UP000472727"/>
    </source>
</evidence>
<dbReference type="EMBL" id="WIPF01000002">
    <property type="protein sequence ID" value="KAF3231866.1"/>
    <property type="molecule type" value="Genomic_DNA"/>
</dbReference>
<organism evidence="7 10">
    <name type="scientific">Orbilia oligospora</name>
    <name type="common">Nematode-trapping fungus</name>
    <name type="synonym">Arthrobotrys oligospora</name>
    <dbReference type="NCBI Taxonomy" id="2813651"/>
    <lineage>
        <taxon>Eukaryota</taxon>
        <taxon>Fungi</taxon>
        <taxon>Dikarya</taxon>
        <taxon>Ascomycota</taxon>
        <taxon>Pezizomycotina</taxon>
        <taxon>Orbiliomycetes</taxon>
        <taxon>Orbiliales</taxon>
        <taxon>Orbiliaceae</taxon>
        <taxon>Orbilia</taxon>
    </lineage>
</organism>
<dbReference type="SUPFAM" id="SSF50965">
    <property type="entry name" value="Galactose oxidase, central domain"/>
    <property type="match status" value="2"/>
</dbReference>
<feature type="region of interest" description="Disordered" evidence="1">
    <location>
        <begin position="534"/>
        <end position="593"/>
    </location>
</feature>
<evidence type="ECO:0008006" key="11">
    <source>
        <dbReference type="Google" id="ProtNLM"/>
    </source>
</evidence>
<evidence type="ECO:0000256" key="3">
    <source>
        <dbReference type="SAM" id="SignalP"/>
    </source>
</evidence>
<proteinExistence type="predicted"/>
<dbReference type="PANTHER" id="PTHR23244:SF497">
    <property type="entry name" value="WALL ANCHORED PROTEIN, PUTATIVE-RELATED"/>
    <property type="match status" value="1"/>
</dbReference>
<sequence>MFKSRAVVDLLALATTTLLLVAPAVAQRTSKAPKIDPVDNFCKRYQQQTAITSETLFIDGGTMWFHDDPIVWGPTTQGINTFLITTDMDDSWDWKGNISQTSIFKTREPGRKTGYVPSLNGGAIWPNRNETFLYFYGGTTNASLSNFSLYAEPESDRDTLWRYNIAEKFWDPVVYTKGSSLITRASFGGSVVAPNINKAYYLGGVVDRGSTDRSGDLQSPRFLDGLLEFDFETESVRNISTAELGNRARAYSQLVYIPNYGTLNSSSEGEKKGILVSIGGEVKSSRIIDVSGTRRGDMVQMSDIALFDIETDRWFVQQATPHAKEFPAGRTDHCIVVKMAPDNSSANIYMYGGITYDENRTPRYLDDVWILTLPSFQWIKIFEGESPRYGHTCHVAPKGRQMITVGGLGGYYTANFNDSQCDWEAKSVALYDLTTLQWSSTYLAHSEPYGLPVEVAQKVNGNQTGNATIISPPGDWSNPDIKALFVEVPRTEPKKSVNTGAIAGGVVGGVVGLGLIIAGIWYYYRRNIKKHPTPNPPLPEAQQWNKPELEGPVSPGLSPQSETGPKGIFEIGDTVRVPDAVETKGKEIPSELP</sequence>
<keyword evidence="2" id="KW-0812">Transmembrane</keyword>
<evidence type="ECO:0000313" key="10">
    <source>
        <dbReference type="Proteomes" id="UP000483672"/>
    </source>
</evidence>
<dbReference type="PANTHER" id="PTHR23244">
    <property type="entry name" value="KELCH REPEAT DOMAIN"/>
    <property type="match status" value="1"/>
</dbReference>
<protein>
    <recommendedName>
        <fullName evidence="11">Kelch repeat-containing protein</fullName>
    </recommendedName>
</protein>
<evidence type="ECO:0000313" key="6">
    <source>
        <dbReference type="EMBL" id="KAF3224464.1"/>
    </source>
</evidence>
<feature type="compositionally biased region" description="Basic and acidic residues" evidence="1">
    <location>
        <begin position="579"/>
        <end position="593"/>
    </location>
</feature>
<dbReference type="InterPro" id="IPR015915">
    <property type="entry name" value="Kelch-typ_b-propeller"/>
</dbReference>
<dbReference type="AlphaFoldDB" id="A0A6G1MFF8"/>
<dbReference type="InterPro" id="IPR011043">
    <property type="entry name" value="Gal_Oxase/kelch_b-propeller"/>
</dbReference>
<evidence type="ECO:0000313" key="7">
    <source>
        <dbReference type="EMBL" id="KAF3231866.1"/>
    </source>
</evidence>
<dbReference type="Proteomes" id="UP000614610">
    <property type="component" value="Unassembled WGS sequence"/>
</dbReference>
<evidence type="ECO:0000256" key="1">
    <source>
        <dbReference type="SAM" id="MobiDB-lite"/>
    </source>
</evidence>
<gene>
    <name evidence="6" type="ORF">TWF106_003928</name>
    <name evidence="7" type="ORF">TWF191_003844</name>
    <name evidence="5" type="ORF">TWF679_002322</name>
    <name evidence="4" type="ORF">TWF788_000094</name>
</gene>
<dbReference type="EMBL" id="WIWS01000019">
    <property type="protein sequence ID" value="KAF3224464.1"/>
    <property type="molecule type" value="Genomic_DNA"/>
</dbReference>
<dbReference type="Gene3D" id="2.120.10.80">
    <property type="entry name" value="Kelch-type beta propeller"/>
    <property type="match status" value="2"/>
</dbReference>
<dbReference type="Proteomes" id="UP000483672">
    <property type="component" value="Unassembled WGS sequence"/>
</dbReference>